<name>A0A6L3VCF3_9ACTN</name>
<gene>
    <name evidence="3" type="ORF">F9B16_48670</name>
</gene>
<dbReference type="Pfam" id="PF13280">
    <property type="entry name" value="WYL"/>
    <property type="match status" value="1"/>
</dbReference>
<comment type="caution">
    <text evidence="3">The sequence shown here is derived from an EMBL/GenBank/DDBJ whole genome shotgun (WGS) entry which is preliminary data.</text>
</comment>
<protein>
    <recommendedName>
        <fullName evidence="2">WYL domain-containing protein</fullName>
    </recommendedName>
</protein>
<organism evidence="3 4">
    <name type="scientific">Actinomadura montaniterrae</name>
    <dbReference type="NCBI Taxonomy" id="1803903"/>
    <lineage>
        <taxon>Bacteria</taxon>
        <taxon>Bacillati</taxon>
        <taxon>Actinomycetota</taxon>
        <taxon>Actinomycetes</taxon>
        <taxon>Streptosporangiales</taxon>
        <taxon>Thermomonosporaceae</taxon>
        <taxon>Actinomadura</taxon>
    </lineage>
</organism>
<dbReference type="AlphaFoldDB" id="A0A6L3VCF3"/>
<dbReference type="RefSeq" id="WP_404800598.1">
    <property type="nucleotide sequence ID" value="NZ_WBMR01000370.1"/>
</dbReference>
<dbReference type="PROSITE" id="PS52050">
    <property type="entry name" value="WYL"/>
    <property type="match status" value="1"/>
</dbReference>
<dbReference type="InterPro" id="IPR026881">
    <property type="entry name" value="WYL_dom"/>
</dbReference>
<dbReference type="EMBL" id="WBMR01000370">
    <property type="protein sequence ID" value="KAB2355499.1"/>
    <property type="molecule type" value="Genomic_DNA"/>
</dbReference>
<sequence>GDEASRHGAEQARLRADAPSGEPPRSPAMATIERLRGAVDRGGRVWIGYLDQQGQASSRIVEPVRVEGGFLTGYDATRAAVHRFALHRITGVAELDDEA</sequence>
<feature type="non-terminal residue" evidence="3">
    <location>
        <position position="1"/>
    </location>
</feature>
<evidence type="ECO:0000313" key="4">
    <source>
        <dbReference type="Proteomes" id="UP000483004"/>
    </source>
</evidence>
<evidence type="ECO:0000256" key="1">
    <source>
        <dbReference type="SAM" id="MobiDB-lite"/>
    </source>
</evidence>
<feature type="domain" description="WYL" evidence="2">
    <location>
        <begin position="31"/>
        <end position="92"/>
    </location>
</feature>
<feature type="region of interest" description="Disordered" evidence="1">
    <location>
        <begin position="1"/>
        <end position="28"/>
    </location>
</feature>
<evidence type="ECO:0000313" key="3">
    <source>
        <dbReference type="EMBL" id="KAB2355499.1"/>
    </source>
</evidence>
<evidence type="ECO:0000259" key="2">
    <source>
        <dbReference type="Pfam" id="PF13280"/>
    </source>
</evidence>
<feature type="compositionally biased region" description="Basic and acidic residues" evidence="1">
    <location>
        <begin position="1"/>
        <end position="16"/>
    </location>
</feature>
<dbReference type="Proteomes" id="UP000483004">
    <property type="component" value="Unassembled WGS sequence"/>
</dbReference>
<keyword evidence="4" id="KW-1185">Reference proteome</keyword>
<reference evidence="3 4" key="1">
    <citation type="submission" date="2019-09" db="EMBL/GenBank/DDBJ databases">
        <title>Actinomadura physcomitrii sp. nov., a novel actinomycete isolated from moss [Physcomitrium sphaericum (Ludw) Fuernr].</title>
        <authorList>
            <person name="Liu C."/>
            <person name="Zhuang X."/>
        </authorList>
    </citation>
    <scope>NUCLEOTIDE SEQUENCE [LARGE SCALE GENOMIC DNA]</scope>
    <source>
        <strain evidence="3 4">CYP1-1B</strain>
    </source>
</reference>
<proteinExistence type="predicted"/>
<accession>A0A6L3VCF3</accession>